<evidence type="ECO:0000256" key="1">
    <source>
        <dbReference type="SAM" id="MobiDB-lite"/>
    </source>
</evidence>
<dbReference type="AlphaFoldDB" id="A0A1L9SXJ9"/>
<accession>A0A1L9SXJ9</accession>
<dbReference type="GeneID" id="63756382"/>
<reference evidence="3" key="1">
    <citation type="journal article" date="2017" name="Genome Biol.">
        <title>Comparative genomics reveals high biological diversity and specific adaptations in the industrially and medically important fungal genus Aspergillus.</title>
        <authorList>
            <person name="de Vries R.P."/>
            <person name="Riley R."/>
            <person name="Wiebenga A."/>
            <person name="Aguilar-Osorio G."/>
            <person name="Amillis S."/>
            <person name="Uchima C.A."/>
            <person name="Anderluh G."/>
            <person name="Asadollahi M."/>
            <person name="Askin M."/>
            <person name="Barry K."/>
            <person name="Battaglia E."/>
            <person name="Bayram O."/>
            <person name="Benocci T."/>
            <person name="Braus-Stromeyer S.A."/>
            <person name="Caldana C."/>
            <person name="Canovas D."/>
            <person name="Cerqueira G.C."/>
            <person name="Chen F."/>
            <person name="Chen W."/>
            <person name="Choi C."/>
            <person name="Clum A."/>
            <person name="Dos Santos R.A."/>
            <person name="Damasio A.R."/>
            <person name="Diallinas G."/>
            <person name="Emri T."/>
            <person name="Fekete E."/>
            <person name="Flipphi M."/>
            <person name="Freyberg S."/>
            <person name="Gallo A."/>
            <person name="Gournas C."/>
            <person name="Habgood R."/>
            <person name="Hainaut M."/>
            <person name="Harispe M.L."/>
            <person name="Henrissat B."/>
            <person name="Hilden K.S."/>
            <person name="Hope R."/>
            <person name="Hossain A."/>
            <person name="Karabika E."/>
            <person name="Karaffa L."/>
            <person name="Karanyi Z."/>
            <person name="Krasevec N."/>
            <person name="Kuo A."/>
            <person name="Kusch H."/>
            <person name="LaButti K."/>
            <person name="Lagendijk E.L."/>
            <person name="Lapidus A."/>
            <person name="Levasseur A."/>
            <person name="Lindquist E."/>
            <person name="Lipzen A."/>
            <person name="Logrieco A.F."/>
            <person name="MacCabe A."/>
            <person name="Maekelae M.R."/>
            <person name="Malavazi I."/>
            <person name="Melin P."/>
            <person name="Meyer V."/>
            <person name="Mielnichuk N."/>
            <person name="Miskei M."/>
            <person name="Molnar A.P."/>
            <person name="Mule G."/>
            <person name="Ngan C.Y."/>
            <person name="Orejas M."/>
            <person name="Orosz E."/>
            <person name="Ouedraogo J.P."/>
            <person name="Overkamp K.M."/>
            <person name="Park H.-S."/>
            <person name="Perrone G."/>
            <person name="Piumi F."/>
            <person name="Punt P.J."/>
            <person name="Ram A.F."/>
            <person name="Ramon A."/>
            <person name="Rauscher S."/>
            <person name="Record E."/>
            <person name="Riano-Pachon D.M."/>
            <person name="Robert V."/>
            <person name="Roehrig J."/>
            <person name="Ruller R."/>
            <person name="Salamov A."/>
            <person name="Salih N.S."/>
            <person name="Samson R.A."/>
            <person name="Sandor E."/>
            <person name="Sanguinetti M."/>
            <person name="Schuetze T."/>
            <person name="Sepcic K."/>
            <person name="Shelest E."/>
            <person name="Sherlock G."/>
            <person name="Sophianopoulou V."/>
            <person name="Squina F.M."/>
            <person name="Sun H."/>
            <person name="Susca A."/>
            <person name="Todd R.B."/>
            <person name="Tsang A."/>
            <person name="Unkles S.E."/>
            <person name="van de Wiele N."/>
            <person name="van Rossen-Uffink D."/>
            <person name="Oliveira J.V."/>
            <person name="Vesth T.C."/>
            <person name="Visser J."/>
            <person name="Yu J.-H."/>
            <person name="Zhou M."/>
            <person name="Andersen M.R."/>
            <person name="Archer D.B."/>
            <person name="Baker S.E."/>
            <person name="Benoit I."/>
            <person name="Brakhage A.A."/>
            <person name="Braus G.H."/>
            <person name="Fischer R."/>
            <person name="Frisvad J.C."/>
            <person name="Goldman G.H."/>
            <person name="Houbraken J."/>
            <person name="Oakley B."/>
            <person name="Pocsi I."/>
            <person name="Scazzocchio C."/>
            <person name="Seiboth B."/>
            <person name="vanKuyk P.A."/>
            <person name="Wortman J."/>
            <person name="Dyer P.S."/>
            <person name="Grigoriev I.V."/>
        </authorList>
    </citation>
    <scope>NUCLEOTIDE SEQUENCE [LARGE SCALE GENOMIC DNA]</scope>
    <source>
        <strain evidence="3">CBS 593.65</strain>
    </source>
</reference>
<sequence>MQLFHGSRKYTSNVRQANAIINNINKLQPWLEVLDRTDPNTARTIILLSYQTWAKRITCEDIIDHREAIPQTSRPKQPKAKPIFNKDNETLPTQEIQENIEAAITALARIQELDKDNTEPKAKTYKYKSMIVDYFHHVPTDILGYLTLLYKAEWDGQDNNNIAKDS</sequence>
<gene>
    <name evidence="2" type="ORF">ASPSYDRAFT_1176082</name>
</gene>
<organism evidence="2 3">
    <name type="scientific">Aspergillus sydowii CBS 593.65</name>
    <dbReference type="NCBI Taxonomy" id="1036612"/>
    <lineage>
        <taxon>Eukaryota</taxon>
        <taxon>Fungi</taxon>
        <taxon>Dikarya</taxon>
        <taxon>Ascomycota</taxon>
        <taxon>Pezizomycotina</taxon>
        <taxon>Eurotiomycetes</taxon>
        <taxon>Eurotiomycetidae</taxon>
        <taxon>Eurotiales</taxon>
        <taxon>Aspergillaceae</taxon>
        <taxon>Aspergillus</taxon>
        <taxon>Aspergillus subgen. Nidulantes</taxon>
    </lineage>
</organism>
<protein>
    <submittedName>
        <fullName evidence="2">Uncharacterized protein</fullName>
    </submittedName>
</protein>
<evidence type="ECO:0000313" key="3">
    <source>
        <dbReference type="Proteomes" id="UP000184356"/>
    </source>
</evidence>
<dbReference type="EMBL" id="KV878626">
    <property type="protein sequence ID" value="OJJ51857.1"/>
    <property type="molecule type" value="Genomic_DNA"/>
</dbReference>
<feature type="region of interest" description="Disordered" evidence="1">
    <location>
        <begin position="68"/>
        <end position="88"/>
    </location>
</feature>
<evidence type="ECO:0000313" key="2">
    <source>
        <dbReference type="EMBL" id="OJJ51857.1"/>
    </source>
</evidence>
<dbReference type="OrthoDB" id="4448468at2759"/>
<proteinExistence type="predicted"/>
<dbReference type="VEuPathDB" id="FungiDB:ASPSYDRAFT_1176082"/>
<dbReference type="Proteomes" id="UP000184356">
    <property type="component" value="Unassembled WGS sequence"/>
</dbReference>
<dbReference type="RefSeq" id="XP_040695663.1">
    <property type="nucleotide sequence ID" value="XM_040840309.1"/>
</dbReference>
<keyword evidence="3" id="KW-1185">Reference proteome</keyword>
<name>A0A1L9SXJ9_9EURO</name>